<dbReference type="SUPFAM" id="SSF46689">
    <property type="entry name" value="Homeodomain-like"/>
    <property type="match status" value="1"/>
</dbReference>
<gene>
    <name evidence="7" type="ORF">Q9295_06465</name>
</gene>
<name>A0ABU0VW72_9RHOB</name>
<proteinExistence type="predicted"/>
<keyword evidence="2" id="KW-0805">Transcription regulation</keyword>
<dbReference type="SUPFAM" id="SSF48498">
    <property type="entry name" value="Tetracyclin repressor-like, C-terminal domain"/>
    <property type="match status" value="1"/>
</dbReference>
<dbReference type="Gene3D" id="1.10.357.10">
    <property type="entry name" value="Tetracycline Repressor, domain 2"/>
    <property type="match status" value="1"/>
</dbReference>
<comment type="caution">
    <text evidence="7">The sequence shown here is derived from an EMBL/GenBank/DDBJ whole genome shotgun (WGS) entry which is preliminary data.</text>
</comment>
<dbReference type="EMBL" id="JAVDBT010000005">
    <property type="protein sequence ID" value="MDQ2066006.1"/>
    <property type="molecule type" value="Genomic_DNA"/>
</dbReference>
<dbReference type="InterPro" id="IPR023772">
    <property type="entry name" value="DNA-bd_HTH_TetR-type_CS"/>
</dbReference>
<evidence type="ECO:0000256" key="4">
    <source>
        <dbReference type="ARBA" id="ARBA00023163"/>
    </source>
</evidence>
<feature type="DNA-binding region" description="H-T-H motif" evidence="5">
    <location>
        <begin position="32"/>
        <end position="51"/>
    </location>
</feature>
<dbReference type="InterPro" id="IPR036271">
    <property type="entry name" value="Tet_transcr_reg_TetR-rel_C_sf"/>
</dbReference>
<dbReference type="Pfam" id="PF08361">
    <property type="entry name" value="TetR_C_2"/>
    <property type="match status" value="1"/>
</dbReference>
<dbReference type="InterPro" id="IPR013572">
    <property type="entry name" value="Tscrpt_reg_MAATS_C"/>
</dbReference>
<dbReference type="Proteomes" id="UP001239680">
    <property type="component" value="Unassembled WGS sequence"/>
</dbReference>
<organism evidence="7 8">
    <name type="scientific">Pseudogemmobacter lacusdianii</name>
    <dbReference type="NCBI Taxonomy" id="3069608"/>
    <lineage>
        <taxon>Bacteria</taxon>
        <taxon>Pseudomonadati</taxon>
        <taxon>Pseudomonadota</taxon>
        <taxon>Alphaproteobacteria</taxon>
        <taxon>Rhodobacterales</taxon>
        <taxon>Paracoccaceae</taxon>
        <taxon>Pseudogemmobacter</taxon>
    </lineage>
</organism>
<dbReference type="PRINTS" id="PR00455">
    <property type="entry name" value="HTHTETR"/>
</dbReference>
<reference evidence="7 8" key="1">
    <citation type="submission" date="2023-08" db="EMBL/GenBank/DDBJ databases">
        <title>Characterization of two Paracoccaceae strains isolated from Phycosphere and proposal of Xinfangfangia lacusdiani sp. nov.</title>
        <authorList>
            <person name="Deng Y."/>
            <person name="Zhang Y.Q."/>
        </authorList>
    </citation>
    <scope>NUCLEOTIDE SEQUENCE [LARGE SCALE GENOMIC DNA]</scope>
    <source>
        <strain evidence="7 8">CPCC 101601</strain>
    </source>
</reference>
<keyword evidence="8" id="KW-1185">Reference proteome</keyword>
<dbReference type="InterPro" id="IPR050109">
    <property type="entry name" value="HTH-type_TetR-like_transc_reg"/>
</dbReference>
<evidence type="ECO:0000256" key="5">
    <source>
        <dbReference type="PROSITE-ProRule" id="PRU00335"/>
    </source>
</evidence>
<evidence type="ECO:0000256" key="3">
    <source>
        <dbReference type="ARBA" id="ARBA00023125"/>
    </source>
</evidence>
<dbReference type="PROSITE" id="PS01081">
    <property type="entry name" value="HTH_TETR_1"/>
    <property type="match status" value="1"/>
</dbReference>
<evidence type="ECO:0000313" key="8">
    <source>
        <dbReference type="Proteomes" id="UP001239680"/>
    </source>
</evidence>
<evidence type="ECO:0000313" key="7">
    <source>
        <dbReference type="EMBL" id="MDQ2066006.1"/>
    </source>
</evidence>
<feature type="domain" description="HTH tetR-type" evidence="6">
    <location>
        <begin position="9"/>
        <end position="69"/>
    </location>
</feature>
<accession>A0ABU0VW72</accession>
<keyword evidence="4" id="KW-0804">Transcription</keyword>
<dbReference type="PANTHER" id="PTHR30055">
    <property type="entry name" value="HTH-TYPE TRANSCRIPTIONAL REGULATOR RUTR"/>
    <property type="match status" value="1"/>
</dbReference>
<dbReference type="InterPro" id="IPR009057">
    <property type="entry name" value="Homeodomain-like_sf"/>
</dbReference>
<evidence type="ECO:0000256" key="1">
    <source>
        <dbReference type="ARBA" id="ARBA00022491"/>
    </source>
</evidence>
<evidence type="ECO:0000256" key="2">
    <source>
        <dbReference type="ARBA" id="ARBA00023015"/>
    </source>
</evidence>
<dbReference type="RefSeq" id="WP_306679702.1">
    <property type="nucleotide sequence ID" value="NZ_JAVDBT010000005.1"/>
</dbReference>
<dbReference type="PANTHER" id="PTHR30055:SF240">
    <property type="entry name" value="HTH-TYPE TRANSCRIPTIONAL REGULATOR ACRR"/>
    <property type="match status" value="1"/>
</dbReference>
<evidence type="ECO:0000259" key="6">
    <source>
        <dbReference type="PROSITE" id="PS50977"/>
    </source>
</evidence>
<sequence length="194" mass="21768">MRRSKDDAEKTRMSILLAAEDLFSRQGVANTSLDQIARKAGVTRGAIYWHFKDKTEVLQALRVKFRPPQDELTEQALAVSTEDVFVVFERSALAFLTLFASDQSRQRIYKILSTLPVDASDPESMEAWNVMLHLAKRADATGILSEDLAPEEAALMLASLLNGLLNQWLNTKGAFDLAEVGAKILQRMLRTMRK</sequence>
<protein>
    <submittedName>
        <fullName evidence="7">TetR family transcriptional regulator</fullName>
    </submittedName>
</protein>
<keyword evidence="1" id="KW-0678">Repressor</keyword>
<dbReference type="InterPro" id="IPR001647">
    <property type="entry name" value="HTH_TetR"/>
</dbReference>
<dbReference type="PROSITE" id="PS50977">
    <property type="entry name" value="HTH_TETR_2"/>
    <property type="match status" value="1"/>
</dbReference>
<keyword evidence="3 5" id="KW-0238">DNA-binding</keyword>
<dbReference type="Pfam" id="PF00440">
    <property type="entry name" value="TetR_N"/>
    <property type="match status" value="1"/>
</dbReference>